<reference evidence="2 3" key="1">
    <citation type="journal article" date="2018" name="Sci. Rep.">
        <title>Genomic signatures of local adaptation to the degree of environmental predictability in rotifers.</title>
        <authorList>
            <person name="Franch-Gras L."/>
            <person name="Hahn C."/>
            <person name="Garcia-Roger E.M."/>
            <person name="Carmona M.J."/>
            <person name="Serra M."/>
            <person name="Gomez A."/>
        </authorList>
    </citation>
    <scope>NUCLEOTIDE SEQUENCE [LARGE SCALE GENOMIC DNA]</scope>
    <source>
        <strain evidence="2">HYR1</strain>
    </source>
</reference>
<dbReference type="AlphaFoldDB" id="A0A3M7PE64"/>
<keyword evidence="1" id="KW-0732">Signal</keyword>
<protein>
    <submittedName>
        <fullName evidence="2">Uncharacterized protein</fullName>
    </submittedName>
</protein>
<comment type="caution">
    <text evidence="2">The sequence shown here is derived from an EMBL/GenBank/DDBJ whole genome shotgun (WGS) entry which is preliminary data.</text>
</comment>
<feature type="chain" id="PRO_5018018982" evidence="1">
    <location>
        <begin position="25"/>
        <end position="116"/>
    </location>
</feature>
<evidence type="ECO:0000313" key="3">
    <source>
        <dbReference type="Proteomes" id="UP000276133"/>
    </source>
</evidence>
<dbReference type="EMBL" id="REGN01011435">
    <property type="protein sequence ID" value="RMZ97426.1"/>
    <property type="molecule type" value="Genomic_DNA"/>
</dbReference>
<feature type="signal peptide" evidence="1">
    <location>
        <begin position="1"/>
        <end position="24"/>
    </location>
</feature>
<name>A0A3M7PE64_BRAPC</name>
<gene>
    <name evidence="2" type="ORF">BpHYR1_019269</name>
</gene>
<evidence type="ECO:0000313" key="2">
    <source>
        <dbReference type="EMBL" id="RMZ97426.1"/>
    </source>
</evidence>
<dbReference type="Proteomes" id="UP000276133">
    <property type="component" value="Unassembled WGS sequence"/>
</dbReference>
<proteinExistence type="predicted"/>
<accession>A0A3M7PE64</accession>
<organism evidence="2 3">
    <name type="scientific">Brachionus plicatilis</name>
    <name type="common">Marine rotifer</name>
    <name type="synonym">Brachionus muelleri</name>
    <dbReference type="NCBI Taxonomy" id="10195"/>
    <lineage>
        <taxon>Eukaryota</taxon>
        <taxon>Metazoa</taxon>
        <taxon>Spiralia</taxon>
        <taxon>Gnathifera</taxon>
        <taxon>Rotifera</taxon>
        <taxon>Eurotatoria</taxon>
        <taxon>Monogononta</taxon>
        <taxon>Pseudotrocha</taxon>
        <taxon>Ploima</taxon>
        <taxon>Brachionidae</taxon>
        <taxon>Brachionus</taxon>
    </lineage>
</organism>
<evidence type="ECO:0000256" key="1">
    <source>
        <dbReference type="SAM" id="SignalP"/>
    </source>
</evidence>
<sequence length="116" mass="13867">MQKKIATFSLIFALFCVTYTECRALTEENFLKYHSDLFPKEKFGDFIDVLKFLSKRNEFSRLIKLMSILDVKNQKFRANSHELENDPVQEDEENFVHPEIPDVRLKEKRRTFFVGK</sequence>
<keyword evidence="3" id="KW-1185">Reference proteome</keyword>